<accession>A0A1R4KKW0</accession>
<sequence>MAVDPPETSGPWRTAWTWQHRMAPDDGTREKVLRETHGCGGWRVIIILRAVTVYIKHLPDMR</sequence>
<keyword evidence="2" id="KW-1185">Reference proteome</keyword>
<name>A0A1R4KKW0_9MICO</name>
<evidence type="ECO:0000313" key="1">
    <source>
        <dbReference type="EMBL" id="SJN44991.1"/>
    </source>
</evidence>
<gene>
    <name evidence="1" type="ORF">FM104_13750</name>
</gene>
<protein>
    <recommendedName>
        <fullName evidence="3">Mobile element protein</fullName>
    </recommendedName>
</protein>
<dbReference type="Proteomes" id="UP000196320">
    <property type="component" value="Unassembled WGS sequence"/>
</dbReference>
<organism evidence="1 2">
    <name type="scientific">Microbacterium esteraromaticum</name>
    <dbReference type="NCBI Taxonomy" id="57043"/>
    <lineage>
        <taxon>Bacteria</taxon>
        <taxon>Bacillati</taxon>
        <taxon>Actinomycetota</taxon>
        <taxon>Actinomycetes</taxon>
        <taxon>Micrococcales</taxon>
        <taxon>Microbacteriaceae</taxon>
        <taxon>Microbacterium</taxon>
    </lineage>
</organism>
<dbReference type="AlphaFoldDB" id="A0A1R4KKW0"/>
<evidence type="ECO:0008006" key="3">
    <source>
        <dbReference type="Google" id="ProtNLM"/>
    </source>
</evidence>
<proteinExistence type="predicted"/>
<evidence type="ECO:0000313" key="2">
    <source>
        <dbReference type="Proteomes" id="UP000196320"/>
    </source>
</evidence>
<reference evidence="1 2" key="1">
    <citation type="submission" date="2017-02" db="EMBL/GenBank/DDBJ databases">
        <authorList>
            <person name="Peterson S.W."/>
        </authorList>
    </citation>
    <scope>NUCLEOTIDE SEQUENCE [LARGE SCALE GENOMIC DNA]</scope>
    <source>
        <strain evidence="1 2">B Mb 05.01</strain>
    </source>
</reference>
<dbReference type="EMBL" id="FUKO01000034">
    <property type="protein sequence ID" value="SJN44991.1"/>
    <property type="molecule type" value="Genomic_DNA"/>
</dbReference>